<evidence type="ECO:0000313" key="3">
    <source>
        <dbReference type="RefSeq" id="XP_070478976.1"/>
    </source>
</evidence>
<dbReference type="InterPro" id="IPR021281">
    <property type="entry name" value="SNAPC2"/>
</dbReference>
<proteinExistence type="predicted"/>
<feature type="region of interest" description="Disordered" evidence="1">
    <location>
        <begin position="293"/>
        <end position="341"/>
    </location>
</feature>
<evidence type="ECO:0000256" key="1">
    <source>
        <dbReference type="SAM" id="MobiDB-lite"/>
    </source>
</evidence>
<accession>A0ABM4PP70</accession>
<organism evidence="2 3">
    <name type="scientific">Equus przewalskii</name>
    <name type="common">Przewalski's horse</name>
    <name type="synonym">Equus caballus przewalskii</name>
    <dbReference type="NCBI Taxonomy" id="9798"/>
    <lineage>
        <taxon>Eukaryota</taxon>
        <taxon>Metazoa</taxon>
        <taxon>Chordata</taxon>
        <taxon>Craniata</taxon>
        <taxon>Vertebrata</taxon>
        <taxon>Euteleostomi</taxon>
        <taxon>Mammalia</taxon>
        <taxon>Eutheria</taxon>
        <taxon>Laurasiatheria</taxon>
        <taxon>Perissodactyla</taxon>
        <taxon>Equidae</taxon>
        <taxon>Equus</taxon>
    </lineage>
</organism>
<dbReference type="Proteomes" id="UP001652662">
    <property type="component" value="Chromosome 6"/>
</dbReference>
<name>A0ABM4PP70_EQUPR</name>
<gene>
    <name evidence="3" type="primary">SNAPC2</name>
</gene>
<dbReference type="Pfam" id="PF11035">
    <property type="entry name" value="SNAPC2"/>
    <property type="match status" value="1"/>
</dbReference>
<dbReference type="CDD" id="cd00167">
    <property type="entry name" value="SANT"/>
    <property type="match status" value="1"/>
</dbReference>
<protein>
    <submittedName>
        <fullName evidence="3">snRNA-activating protein complex subunit 2</fullName>
    </submittedName>
</protein>
<keyword evidence="2" id="KW-1185">Reference proteome</keyword>
<dbReference type="GeneID" id="139083815"/>
<dbReference type="InterPro" id="IPR001005">
    <property type="entry name" value="SANT/Myb"/>
</dbReference>
<feature type="region of interest" description="Disordered" evidence="1">
    <location>
        <begin position="158"/>
        <end position="227"/>
    </location>
</feature>
<dbReference type="PANTHER" id="PTHR15132">
    <property type="entry name" value="SNRNA-ACTIVATING PROTEIN COMPLEX SUBUNIT 2"/>
    <property type="match status" value="1"/>
</dbReference>
<reference evidence="3" key="1">
    <citation type="submission" date="2025-08" db="UniProtKB">
        <authorList>
            <consortium name="RefSeq"/>
        </authorList>
    </citation>
    <scope>IDENTIFICATION</scope>
    <source>
        <tissue evidence="3">Blood</tissue>
    </source>
</reference>
<evidence type="ECO:0000313" key="2">
    <source>
        <dbReference type="Proteomes" id="UP001652662"/>
    </source>
</evidence>
<dbReference type="RefSeq" id="XP_070478976.1">
    <property type="nucleotide sequence ID" value="XM_070622875.1"/>
</dbReference>
<sequence>MKPPQRRRAAPARYLGEVTGPAAWSAREKRQLLRLLQARRGQPEPDAAELARELPGRSEAEIRDFLRQLKGRVAREAIQRVHPGGLQGPRHRQTQTPAPIEVWMDLAEKLTGPLEEALTVAFSQVLTIAATEPISLLHSRPPKPTQARGKLLLVSAPGGQEALGPEAPGPAPKTHGSTPEAPGPAPKTHGSTPEAPGPAPEASGPAPKTVGPAPEASSESLAGPSTEEDFAVDFEKIYKYLSSISRSCHGPELSAAESAVVLDLLMALPEELPRLPCAALVEHLAETYLRLTAPQPDPASGGLGPAAEDGGTGSGGEEEAGQAVPQAPENAGPSEPRSTWQAAGVCPLNPFLVPLELLGQAATPAR</sequence>
<dbReference type="PANTHER" id="PTHR15132:SF1">
    <property type="entry name" value="SNRNA-ACTIVATING PROTEIN COMPLEX SUBUNIT 2"/>
    <property type="match status" value="1"/>
</dbReference>